<feature type="non-terminal residue" evidence="2">
    <location>
        <position position="1"/>
    </location>
</feature>
<dbReference type="InterPro" id="IPR012337">
    <property type="entry name" value="RNaseH-like_sf"/>
</dbReference>
<dbReference type="SUPFAM" id="SSF53098">
    <property type="entry name" value="Ribonuclease H-like"/>
    <property type="match status" value="1"/>
</dbReference>
<dbReference type="AlphaFoldDB" id="A0A9N7RKT8"/>
<dbReference type="PROSITE" id="PS50994">
    <property type="entry name" value="INTEGRASE"/>
    <property type="match status" value="1"/>
</dbReference>
<dbReference type="PANTHER" id="PTHR42648">
    <property type="entry name" value="TRANSPOSASE, PUTATIVE-RELATED"/>
    <property type="match status" value="1"/>
</dbReference>
<evidence type="ECO:0000313" key="2">
    <source>
        <dbReference type="EMBL" id="CAA0831778.1"/>
    </source>
</evidence>
<evidence type="ECO:0000259" key="1">
    <source>
        <dbReference type="PROSITE" id="PS50994"/>
    </source>
</evidence>
<dbReference type="Gene3D" id="3.30.420.10">
    <property type="entry name" value="Ribonuclease H-like superfamily/Ribonuclease H"/>
    <property type="match status" value="1"/>
</dbReference>
<dbReference type="Pfam" id="PF00665">
    <property type="entry name" value="rve"/>
    <property type="match status" value="1"/>
</dbReference>
<dbReference type="EMBL" id="CACSLK010027833">
    <property type="protein sequence ID" value="CAA0831778.1"/>
    <property type="molecule type" value="Genomic_DNA"/>
</dbReference>
<gene>
    <name evidence="2" type="ORF">SHERM_27090</name>
</gene>
<sequence length="170" mass="19407">LNVHIVDVPNRTQQLGLVHSDLCGPMSVHARGGFEYFVTFIDDYSRYGYIFLLHRKSEYFEKFLEYKAVVEKKLGKSIKSLRSDCGGKYLSNEFRSYLTDNGITSQLTAPGMPQQNGVAERRNTNLMEMVRAMMSYSTLPDSFWGYALKTAVYILNRVPSKSRPSTPLEL</sequence>
<dbReference type="OrthoDB" id="1933590at2759"/>
<dbReference type="Proteomes" id="UP001153555">
    <property type="component" value="Unassembled WGS sequence"/>
</dbReference>
<dbReference type="InterPro" id="IPR036397">
    <property type="entry name" value="RNaseH_sf"/>
</dbReference>
<reference evidence="2" key="1">
    <citation type="submission" date="2019-12" db="EMBL/GenBank/DDBJ databases">
        <authorList>
            <person name="Scholes J."/>
        </authorList>
    </citation>
    <scope>NUCLEOTIDE SEQUENCE</scope>
</reference>
<dbReference type="GO" id="GO:0015074">
    <property type="term" value="P:DNA integration"/>
    <property type="evidence" value="ECO:0007669"/>
    <property type="project" value="InterPro"/>
</dbReference>
<feature type="non-terminal residue" evidence="2">
    <location>
        <position position="170"/>
    </location>
</feature>
<proteinExistence type="predicted"/>
<feature type="domain" description="Integrase catalytic" evidence="1">
    <location>
        <begin position="5"/>
        <end position="170"/>
    </location>
</feature>
<organism evidence="2 3">
    <name type="scientific">Striga hermonthica</name>
    <name type="common">Purple witchweed</name>
    <name type="synonym">Buchnera hermonthica</name>
    <dbReference type="NCBI Taxonomy" id="68872"/>
    <lineage>
        <taxon>Eukaryota</taxon>
        <taxon>Viridiplantae</taxon>
        <taxon>Streptophyta</taxon>
        <taxon>Embryophyta</taxon>
        <taxon>Tracheophyta</taxon>
        <taxon>Spermatophyta</taxon>
        <taxon>Magnoliopsida</taxon>
        <taxon>eudicotyledons</taxon>
        <taxon>Gunneridae</taxon>
        <taxon>Pentapetalae</taxon>
        <taxon>asterids</taxon>
        <taxon>lamiids</taxon>
        <taxon>Lamiales</taxon>
        <taxon>Orobanchaceae</taxon>
        <taxon>Buchnereae</taxon>
        <taxon>Striga</taxon>
    </lineage>
</organism>
<dbReference type="GO" id="GO:0003676">
    <property type="term" value="F:nucleic acid binding"/>
    <property type="evidence" value="ECO:0007669"/>
    <property type="project" value="InterPro"/>
</dbReference>
<dbReference type="InterPro" id="IPR039537">
    <property type="entry name" value="Retrotran_Ty1/copia-like"/>
</dbReference>
<dbReference type="PANTHER" id="PTHR42648:SF27">
    <property type="entry name" value="RNA-DIRECTED DNA POLYMERASE"/>
    <property type="match status" value="1"/>
</dbReference>
<comment type="caution">
    <text evidence="2">The sequence shown here is derived from an EMBL/GenBank/DDBJ whole genome shotgun (WGS) entry which is preliminary data.</text>
</comment>
<dbReference type="InterPro" id="IPR001584">
    <property type="entry name" value="Integrase_cat-core"/>
</dbReference>
<name>A0A9N7RKT8_STRHE</name>
<protein>
    <recommendedName>
        <fullName evidence="1">Integrase catalytic domain-containing protein</fullName>
    </recommendedName>
</protein>
<evidence type="ECO:0000313" key="3">
    <source>
        <dbReference type="Proteomes" id="UP001153555"/>
    </source>
</evidence>
<keyword evidence="3" id="KW-1185">Reference proteome</keyword>
<accession>A0A9N7RKT8</accession>